<dbReference type="PRINTS" id="PR00050">
    <property type="entry name" value="COLDSHOCK"/>
</dbReference>
<organism evidence="3 4">
    <name type="scientific">Fasciola gigantica</name>
    <name type="common">Giant liver fluke</name>
    <dbReference type="NCBI Taxonomy" id="46835"/>
    <lineage>
        <taxon>Eukaryota</taxon>
        <taxon>Metazoa</taxon>
        <taxon>Spiralia</taxon>
        <taxon>Lophotrochozoa</taxon>
        <taxon>Platyhelminthes</taxon>
        <taxon>Trematoda</taxon>
        <taxon>Digenea</taxon>
        <taxon>Plagiorchiida</taxon>
        <taxon>Echinostomata</taxon>
        <taxon>Echinostomatoidea</taxon>
        <taxon>Fasciolidae</taxon>
        <taxon>Fasciola</taxon>
    </lineage>
</organism>
<sequence length="506" mass="56334">MAKVDDSSRMDMLKSEKKVVATHITGVVKWFNVKSGYGFINRCDTKEDIFVHQVRSRLFVLFIASLKSAILKNNPHKWQRSVGDGEQVEFDVVQGDKGLEAMNVTGPHGTHVQGSKYAADKRRYRSRSFGRSRSYHFFGPRSNGIPGPRGPITRIFTRSSSRDSTRMDSRYDELGQDGDNYPITSPRLARSQYSSHQPPLLPLLPMHQNLFLPRRSPNMRQAMSYRGAYFGPPVLFGYRRGANLLRRRFANTYEPALFGTGGPHTIRPSSGTNGNPRYPFVAYAAANRRYDPQLVSVPCGLAPAEPRPAKAFRSRFGFNTTRGRNVLAYGFFGLPKPKETNRPGLNLTKSDTGPNPTEKPIEETVKTDAVNKGKKSETNVTDNPVVMPNVPDAESPDKPKDPKPKEKEMKSICAVKLEKRPEGQTTPKVEASGDMPEENTPELVDHVTEKLEVIRLDQAEEKKLSNTASLAVTVAQSELISEEKKLSNTASLAVTVAQSELISDKN</sequence>
<protein>
    <submittedName>
        <fullName evidence="3">Y box protein</fullName>
    </submittedName>
</protein>
<dbReference type="PROSITE" id="PS51857">
    <property type="entry name" value="CSD_2"/>
    <property type="match status" value="1"/>
</dbReference>
<dbReference type="InterPro" id="IPR012340">
    <property type="entry name" value="NA-bd_OB-fold"/>
</dbReference>
<dbReference type="GO" id="GO:0003676">
    <property type="term" value="F:nucleic acid binding"/>
    <property type="evidence" value="ECO:0007669"/>
    <property type="project" value="InterPro"/>
</dbReference>
<dbReference type="STRING" id="46835.A0A504YXR8"/>
<evidence type="ECO:0000313" key="4">
    <source>
        <dbReference type="Proteomes" id="UP000316759"/>
    </source>
</evidence>
<feature type="compositionally biased region" description="Basic and acidic residues" evidence="1">
    <location>
        <begin position="395"/>
        <end position="422"/>
    </location>
</feature>
<dbReference type="InterPro" id="IPR050181">
    <property type="entry name" value="Cold_shock_domain"/>
</dbReference>
<dbReference type="AlphaFoldDB" id="A0A504YXR8"/>
<evidence type="ECO:0000259" key="2">
    <source>
        <dbReference type="PROSITE" id="PS51857"/>
    </source>
</evidence>
<feature type="compositionally biased region" description="Basic and acidic residues" evidence="1">
    <location>
        <begin position="359"/>
        <end position="377"/>
    </location>
</feature>
<dbReference type="InterPro" id="IPR002059">
    <property type="entry name" value="CSP_DNA-bd"/>
</dbReference>
<reference evidence="3 4" key="1">
    <citation type="submission" date="2019-04" db="EMBL/GenBank/DDBJ databases">
        <title>Annotation for the trematode Fasciola gigantica.</title>
        <authorList>
            <person name="Choi Y.-J."/>
        </authorList>
    </citation>
    <scope>NUCLEOTIDE SEQUENCE [LARGE SCALE GENOMIC DNA]</scope>
    <source>
        <strain evidence="3">Uganda_cow_1</strain>
    </source>
</reference>
<accession>A0A504YXR8</accession>
<evidence type="ECO:0000256" key="1">
    <source>
        <dbReference type="SAM" id="MobiDB-lite"/>
    </source>
</evidence>
<evidence type="ECO:0000313" key="3">
    <source>
        <dbReference type="EMBL" id="TPP65315.1"/>
    </source>
</evidence>
<proteinExistence type="predicted"/>
<feature type="region of interest" description="Disordered" evidence="1">
    <location>
        <begin position="337"/>
        <end position="440"/>
    </location>
</feature>
<dbReference type="SUPFAM" id="SSF50249">
    <property type="entry name" value="Nucleic acid-binding proteins"/>
    <property type="match status" value="1"/>
</dbReference>
<dbReference type="OrthoDB" id="203339at2759"/>
<dbReference type="PANTHER" id="PTHR11544">
    <property type="entry name" value="COLD SHOCK DOMAIN CONTAINING PROTEINS"/>
    <property type="match status" value="1"/>
</dbReference>
<feature type="compositionally biased region" description="Basic and acidic residues" evidence="1">
    <location>
        <begin position="160"/>
        <end position="173"/>
    </location>
</feature>
<dbReference type="CDD" id="cd04458">
    <property type="entry name" value="CSP_CDS"/>
    <property type="match status" value="1"/>
</dbReference>
<name>A0A504YXR8_FASGI</name>
<feature type="region of interest" description="Disordered" evidence="1">
    <location>
        <begin position="148"/>
        <end position="180"/>
    </location>
</feature>
<keyword evidence="4" id="KW-1185">Reference proteome</keyword>
<gene>
    <name evidence="3" type="ORF">FGIG_05996</name>
</gene>
<dbReference type="Proteomes" id="UP000316759">
    <property type="component" value="Unassembled WGS sequence"/>
</dbReference>
<dbReference type="SMART" id="SM00357">
    <property type="entry name" value="CSP"/>
    <property type="match status" value="1"/>
</dbReference>
<feature type="domain" description="CSD" evidence="2">
    <location>
        <begin position="23"/>
        <end position="106"/>
    </location>
</feature>
<dbReference type="InterPro" id="IPR011129">
    <property type="entry name" value="CSD"/>
</dbReference>
<dbReference type="EMBL" id="SUNJ01003382">
    <property type="protein sequence ID" value="TPP65315.1"/>
    <property type="molecule type" value="Genomic_DNA"/>
</dbReference>
<dbReference type="Gene3D" id="2.40.50.140">
    <property type="entry name" value="Nucleic acid-binding proteins"/>
    <property type="match status" value="1"/>
</dbReference>
<dbReference type="Pfam" id="PF00313">
    <property type="entry name" value="CSD"/>
    <property type="match status" value="1"/>
</dbReference>
<comment type="caution">
    <text evidence="3">The sequence shown here is derived from an EMBL/GenBank/DDBJ whole genome shotgun (WGS) entry which is preliminary data.</text>
</comment>